<dbReference type="EMBL" id="BAABBU010000006">
    <property type="protein sequence ID" value="GAA4128928.1"/>
    <property type="molecule type" value="Genomic_DNA"/>
</dbReference>
<reference evidence="2" key="1">
    <citation type="journal article" date="2019" name="Int. J. Syst. Evol. Microbiol.">
        <title>The Global Catalogue of Microorganisms (GCM) 10K type strain sequencing project: providing services to taxonomists for standard genome sequencing and annotation.</title>
        <authorList>
            <consortium name="The Broad Institute Genomics Platform"/>
            <consortium name="The Broad Institute Genome Sequencing Center for Infectious Disease"/>
            <person name="Wu L."/>
            <person name="Ma J."/>
        </authorList>
    </citation>
    <scope>NUCLEOTIDE SEQUENCE [LARGE SCALE GENOMIC DNA]</scope>
    <source>
        <strain evidence="2">JCM 17589</strain>
    </source>
</reference>
<name>A0ABP7Y0K0_9ACTN</name>
<organism evidence="1 2">
    <name type="scientific">Streptomyces tunisiensis</name>
    <dbReference type="NCBI Taxonomy" id="948699"/>
    <lineage>
        <taxon>Bacteria</taxon>
        <taxon>Bacillati</taxon>
        <taxon>Actinomycetota</taxon>
        <taxon>Actinomycetes</taxon>
        <taxon>Kitasatosporales</taxon>
        <taxon>Streptomycetaceae</taxon>
        <taxon>Streptomyces</taxon>
    </lineage>
</organism>
<comment type="caution">
    <text evidence="1">The sequence shown here is derived from an EMBL/GenBank/DDBJ whole genome shotgun (WGS) entry which is preliminary data.</text>
</comment>
<accession>A0ABP7Y0K0</accession>
<proteinExistence type="predicted"/>
<dbReference type="RefSeq" id="WP_346155767.1">
    <property type="nucleotide sequence ID" value="NZ_BAABBU010000006.1"/>
</dbReference>
<sequence length="45" mass="4746">MGGTSGIAALAQVVPVTHGDVSVELPGEPSFVNWRERKRRLEAGA</sequence>
<keyword evidence="2" id="KW-1185">Reference proteome</keyword>
<evidence type="ECO:0000313" key="2">
    <source>
        <dbReference type="Proteomes" id="UP001501845"/>
    </source>
</evidence>
<evidence type="ECO:0008006" key="3">
    <source>
        <dbReference type="Google" id="ProtNLM"/>
    </source>
</evidence>
<gene>
    <name evidence="1" type="ORF">GCM10022285_15910</name>
</gene>
<dbReference type="Proteomes" id="UP001501845">
    <property type="component" value="Unassembled WGS sequence"/>
</dbReference>
<evidence type="ECO:0000313" key="1">
    <source>
        <dbReference type="EMBL" id="GAA4128928.1"/>
    </source>
</evidence>
<protein>
    <recommendedName>
        <fullName evidence="3">Transposase</fullName>
    </recommendedName>
</protein>